<dbReference type="SUPFAM" id="SSF49464">
    <property type="entry name" value="Carboxypeptidase regulatory domain-like"/>
    <property type="match status" value="1"/>
</dbReference>
<feature type="chain" id="PRO_5047457875" evidence="1">
    <location>
        <begin position="21"/>
        <end position="216"/>
    </location>
</feature>
<sequence>MKRNLIIILFLLLNLANVCAQSTFTARVVDATTGDPLPMVSVYVSSSHSTITNQEGDFSIQAQPEDVLRITYVGYNAKNVKASELGRKVALKPYARMLQEVTVTPIDVVGLLKKLVKKLKMEYAEHRFEQSNYFYRQVSSNDTTYNELIEAFFRSQSDIAQRNFMLTTGRYGNIESGDTLKPFYKFRNYYTTSCIAPMLPDPGIWRDLYTPLPYKQ</sequence>
<dbReference type="RefSeq" id="WP_215761023.1">
    <property type="nucleotide sequence ID" value="NZ_JAHKBE010000139.1"/>
</dbReference>
<keyword evidence="1" id="KW-0732">Signal</keyword>
<name>A0ABV1FU28_9BACT</name>
<evidence type="ECO:0000313" key="2">
    <source>
        <dbReference type="EMBL" id="MEQ2487918.1"/>
    </source>
</evidence>
<comment type="caution">
    <text evidence="2">The sequence shown here is derived from an EMBL/GenBank/DDBJ whole genome shotgun (WGS) entry which is preliminary data.</text>
</comment>
<gene>
    <name evidence="2" type="ORF">AAAT34_12835</name>
</gene>
<organism evidence="2 3">
    <name type="scientific">Hallella faecis</name>
    <dbReference type="NCBI Taxonomy" id="2841596"/>
    <lineage>
        <taxon>Bacteria</taxon>
        <taxon>Pseudomonadati</taxon>
        <taxon>Bacteroidota</taxon>
        <taxon>Bacteroidia</taxon>
        <taxon>Bacteroidales</taxon>
        <taxon>Prevotellaceae</taxon>
        <taxon>Hallella</taxon>
    </lineage>
</organism>
<feature type="signal peptide" evidence="1">
    <location>
        <begin position="1"/>
        <end position="20"/>
    </location>
</feature>
<dbReference type="EMBL" id="JBBNFP010000135">
    <property type="protein sequence ID" value="MEQ2487918.1"/>
    <property type="molecule type" value="Genomic_DNA"/>
</dbReference>
<reference evidence="2 3" key="1">
    <citation type="submission" date="2024-04" db="EMBL/GenBank/DDBJ databases">
        <title>Human intestinal bacterial collection.</title>
        <authorList>
            <person name="Pauvert C."/>
            <person name="Hitch T.C.A."/>
            <person name="Clavel T."/>
        </authorList>
    </citation>
    <scope>NUCLEOTIDE SEQUENCE [LARGE SCALE GENOMIC DNA]</scope>
    <source>
        <strain evidence="2 3">CLA-AA-H145</strain>
    </source>
</reference>
<proteinExistence type="predicted"/>
<dbReference type="Gene3D" id="2.60.40.1120">
    <property type="entry name" value="Carboxypeptidase-like, regulatory domain"/>
    <property type="match status" value="1"/>
</dbReference>
<accession>A0ABV1FU28</accession>
<keyword evidence="3" id="KW-1185">Reference proteome</keyword>
<dbReference type="InterPro" id="IPR008969">
    <property type="entry name" value="CarboxyPept-like_regulatory"/>
</dbReference>
<evidence type="ECO:0000313" key="3">
    <source>
        <dbReference type="Proteomes" id="UP001487296"/>
    </source>
</evidence>
<evidence type="ECO:0000256" key="1">
    <source>
        <dbReference type="SAM" id="SignalP"/>
    </source>
</evidence>
<protein>
    <submittedName>
        <fullName evidence="2">Carboxypeptidase-like regulatory domain-containing protein</fullName>
    </submittedName>
</protein>
<dbReference type="Pfam" id="PF13715">
    <property type="entry name" value="CarbopepD_reg_2"/>
    <property type="match status" value="1"/>
</dbReference>
<dbReference type="Proteomes" id="UP001487296">
    <property type="component" value="Unassembled WGS sequence"/>
</dbReference>